<organism evidence="1 2">
    <name type="scientific">Hexamita inflata</name>
    <dbReference type="NCBI Taxonomy" id="28002"/>
    <lineage>
        <taxon>Eukaryota</taxon>
        <taxon>Metamonada</taxon>
        <taxon>Diplomonadida</taxon>
        <taxon>Hexamitidae</taxon>
        <taxon>Hexamitinae</taxon>
        <taxon>Hexamita</taxon>
    </lineage>
</organism>
<gene>
    <name evidence="1" type="ORF">HINF_LOCUS55639</name>
</gene>
<evidence type="ECO:0000313" key="2">
    <source>
        <dbReference type="Proteomes" id="UP001642409"/>
    </source>
</evidence>
<proteinExistence type="predicted"/>
<reference evidence="1 2" key="1">
    <citation type="submission" date="2024-07" db="EMBL/GenBank/DDBJ databases">
        <authorList>
            <person name="Akdeniz Z."/>
        </authorList>
    </citation>
    <scope>NUCLEOTIDE SEQUENCE [LARGE SCALE GENOMIC DNA]</scope>
</reference>
<protein>
    <submittedName>
        <fullName evidence="1">Hypothetical_protein</fullName>
    </submittedName>
</protein>
<dbReference type="EMBL" id="CAXDID020000295">
    <property type="protein sequence ID" value="CAL6072467.1"/>
    <property type="molecule type" value="Genomic_DNA"/>
</dbReference>
<evidence type="ECO:0000313" key="1">
    <source>
        <dbReference type="EMBL" id="CAL6072467.1"/>
    </source>
</evidence>
<sequence length="127" mass="13863">MQDSADQNIQPSNETPRILAGTNVDLEGFDSGAISVDVAASLADVYHQLRLLGVCEDIWIGSGVGFAVARRKIQVNAIYPNYHPTSNIVLLPVTARHCGRDVSSKQVIIGKKCYKVTVSRKVSNFNY</sequence>
<comment type="caution">
    <text evidence="1">The sequence shown here is derived from an EMBL/GenBank/DDBJ whole genome shotgun (WGS) entry which is preliminary data.</text>
</comment>
<keyword evidence="2" id="KW-1185">Reference proteome</keyword>
<dbReference type="Proteomes" id="UP001642409">
    <property type="component" value="Unassembled WGS sequence"/>
</dbReference>
<name>A0ABP1L0G4_9EUKA</name>
<accession>A0ABP1L0G4</accession>